<gene>
    <name evidence="1" type="primary">AVEN_243687_1</name>
    <name evidence="1" type="ORF">TNCT_259221</name>
</gene>
<comment type="caution">
    <text evidence="1">The sequence shown here is derived from an EMBL/GenBank/DDBJ whole genome shotgun (WGS) entry which is preliminary data.</text>
</comment>
<dbReference type="PANTHER" id="PTHR46888">
    <property type="entry name" value="ZINC KNUCKLE DOMAINCONTAINING PROTEIN-RELATED"/>
    <property type="match status" value="1"/>
</dbReference>
<dbReference type="PANTHER" id="PTHR46888:SF1">
    <property type="entry name" value="RIBONUCLEASE H"/>
    <property type="match status" value="1"/>
</dbReference>
<organism evidence="1 2">
    <name type="scientific">Trichonephila clavata</name>
    <name type="common">Joro spider</name>
    <name type="synonym">Nephila clavata</name>
    <dbReference type="NCBI Taxonomy" id="2740835"/>
    <lineage>
        <taxon>Eukaryota</taxon>
        <taxon>Metazoa</taxon>
        <taxon>Ecdysozoa</taxon>
        <taxon>Arthropoda</taxon>
        <taxon>Chelicerata</taxon>
        <taxon>Arachnida</taxon>
        <taxon>Araneae</taxon>
        <taxon>Araneomorphae</taxon>
        <taxon>Entelegynae</taxon>
        <taxon>Araneoidea</taxon>
        <taxon>Nephilidae</taxon>
        <taxon>Trichonephila</taxon>
    </lineage>
</organism>
<evidence type="ECO:0000313" key="1">
    <source>
        <dbReference type="EMBL" id="GFR29636.1"/>
    </source>
</evidence>
<keyword evidence="2" id="KW-1185">Reference proteome</keyword>
<dbReference type="AlphaFoldDB" id="A0A8X6M0I6"/>
<name>A0A8X6M0I6_TRICU</name>
<protein>
    <submittedName>
        <fullName evidence="1">SCAN box domain-containing protein</fullName>
    </submittedName>
</protein>
<sequence length="215" mass="25088">MAYLGKARKSYLLEICEEIGVEVDSSSKVVEIKKLILSSEFYQEDEVKIILDRLIENRKQQEQMSGETRQFELDMKKLELSKDDSDQRREAEKRGEFGSRIQLTQITPKFDEKQYEMGLYLINFKRRGEMAQVPRMDWVAYLLAVLPPELSNILARESPSDACNYDFVKTLILRRYKLNSEKLKQSFHDIIKQPINLGEIMPKNSLVISLNVSQS</sequence>
<evidence type="ECO:0000313" key="2">
    <source>
        <dbReference type="Proteomes" id="UP000887116"/>
    </source>
</evidence>
<dbReference type="EMBL" id="BMAO01019288">
    <property type="protein sequence ID" value="GFR29636.1"/>
    <property type="molecule type" value="Genomic_DNA"/>
</dbReference>
<dbReference type="Proteomes" id="UP000887116">
    <property type="component" value="Unassembled WGS sequence"/>
</dbReference>
<reference evidence="1" key="1">
    <citation type="submission" date="2020-07" db="EMBL/GenBank/DDBJ databases">
        <title>Multicomponent nature underlies the extraordinary mechanical properties of spider dragline silk.</title>
        <authorList>
            <person name="Kono N."/>
            <person name="Nakamura H."/>
            <person name="Mori M."/>
            <person name="Yoshida Y."/>
            <person name="Ohtoshi R."/>
            <person name="Malay A.D."/>
            <person name="Moran D.A.P."/>
            <person name="Tomita M."/>
            <person name="Numata K."/>
            <person name="Arakawa K."/>
        </authorList>
    </citation>
    <scope>NUCLEOTIDE SEQUENCE</scope>
</reference>
<accession>A0A8X6M0I6</accession>
<dbReference type="OrthoDB" id="6432704at2759"/>
<proteinExistence type="predicted"/>